<evidence type="ECO:0000313" key="1">
    <source>
        <dbReference type="EMBL" id="PIS17783.1"/>
    </source>
</evidence>
<protein>
    <recommendedName>
        <fullName evidence="3">Nucleoside 2-deoxyribosyltransferase</fullName>
    </recommendedName>
</protein>
<dbReference type="SUPFAM" id="SSF52309">
    <property type="entry name" value="N-(deoxy)ribosyltransferase-like"/>
    <property type="match status" value="1"/>
</dbReference>
<dbReference type="Proteomes" id="UP000229574">
    <property type="component" value="Unassembled WGS sequence"/>
</dbReference>
<dbReference type="Gene3D" id="3.40.50.450">
    <property type="match status" value="1"/>
</dbReference>
<gene>
    <name evidence="1" type="ORF">COT54_02805</name>
</gene>
<dbReference type="EMBL" id="PEYY01000113">
    <property type="protein sequence ID" value="PIS17783.1"/>
    <property type="molecule type" value="Genomic_DNA"/>
</dbReference>
<comment type="caution">
    <text evidence="1">The sequence shown here is derived from an EMBL/GenBank/DDBJ whole genome shotgun (WGS) entry which is preliminary data.</text>
</comment>
<dbReference type="AlphaFoldDB" id="A0A2H0WYN2"/>
<accession>A0A2H0WYN2</accession>
<dbReference type="InterPro" id="IPR007710">
    <property type="entry name" value="Nucleoside_deoxyribTrfase"/>
</dbReference>
<evidence type="ECO:0008006" key="3">
    <source>
        <dbReference type="Google" id="ProtNLM"/>
    </source>
</evidence>
<dbReference type="Pfam" id="PF05014">
    <property type="entry name" value="Nuc_deoxyrib_tr"/>
    <property type="match status" value="1"/>
</dbReference>
<reference evidence="2" key="1">
    <citation type="submission" date="2017-09" db="EMBL/GenBank/DDBJ databases">
        <title>Depth-based differentiation of microbial function through sediment-hosted aquifers and enrichment of novel symbionts in the deep terrestrial subsurface.</title>
        <authorList>
            <person name="Probst A.J."/>
            <person name="Ladd B."/>
            <person name="Jarett J.K."/>
            <person name="Geller-Mcgrath D.E."/>
            <person name="Sieber C.M.K."/>
            <person name="Emerson J.B."/>
            <person name="Anantharaman K."/>
            <person name="Thomas B.C."/>
            <person name="Malmstrom R."/>
            <person name="Stieglmeier M."/>
            <person name="Klingl A."/>
            <person name="Woyke T."/>
            <person name="Ryan C.M."/>
            <person name="Banfield J.F."/>
        </authorList>
    </citation>
    <scope>NUCLEOTIDE SEQUENCE [LARGE SCALE GENOMIC DNA]</scope>
</reference>
<sequence length="194" mass="22733">MKVTFVASHSQSDDLEEFYNRIKKVLDERGYTVYTGTLFEKKEKVEAFLEDQKKREEWYKESIAKVRESDVVVVETSYPSTANVGHELTYALDLGKPVIALYKSGRDPFFLRGRVDDKLTILPYTTYDLEQVLANAFDYALATQDVRFNFFISPQIGRYLDWVAQKKRIPRAVFLRKLIENEMQADKNYEETLK</sequence>
<name>A0A2H0WYN2_9BACT</name>
<organism evidence="1 2">
    <name type="scientific">Candidatus Collierbacteria bacterium CG09_land_8_20_14_0_10_46_12</name>
    <dbReference type="NCBI Taxonomy" id="1974533"/>
    <lineage>
        <taxon>Bacteria</taxon>
        <taxon>Candidatus Collieribacteriota</taxon>
    </lineage>
</organism>
<proteinExistence type="predicted"/>
<evidence type="ECO:0000313" key="2">
    <source>
        <dbReference type="Proteomes" id="UP000229574"/>
    </source>
</evidence>